<protein>
    <submittedName>
        <fullName evidence="2">PRC-barrel domain-containing protein</fullName>
    </submittedName>
</protein>
<proteinExistence type="predicted"/>
<evidence type="ECO:0000313" key="2">
    <source>
        <dbReference type="EMBL" id="MFC3145218.1"/>
    </source>
</evidence>
<sequence>MTTTAIISSDRVNGTNVYARDGEKIGHIDHLMIDKSSGRVPYAVRHFGGFLGLGEEEYPVPWEKLTYDTAKDGYVTDITREQVEGAPRSDKDWHGNRDYEQRLHDHYLVNPYWM</sequence>
<keyword evidence="3" id="KW-1185">Reference proteome</keyword>
<dbReference type="EMBL" id="JBHRTB010000010">
    <property type="protein sequence ID" value="MFC3145218.1"/>
    <property type="molecule type" value="Genomic_DNA"/>
</dbReference>
<reference evidence="3" key="1">
    <citation type="journal article" date="2019" name="Int. J. Syst. Evol. Microbiol.">
        <title>The Global Catalogue of Microorganisms (GCM) 10K type strain sequencing project: providing services to taxonomists for standard genome sequencing and annotation.</title>
        <authorList>
            <consortium name="The Broad Institute Genomics Platform"/>
            <consortium name="The Broad Institute Genome Sequencing Center for Infectious Disease"/>
            <person name="Wu L."/>
            <person name="Ma J."/>
        </authorList>
    </citation>
    <scope>NUCLEOTIDE SEQUENCE [LARGE SCALE GENOMIC DNA]</scope>
    <source>
        <strain evidence="3">KCTC 52366</strain>
    </source>
</reference>
<name>A0ABV7GU83_9RHOB</name>
<feature type="domain" description="PRC-barrel" evidence="1">
    <location>
        <begin position="9"/>
        <end position="82"/>
    </location>
</feature>
<dbReference type="Gene3D" id="2.30.30.240">
    <property type="entry name" value="PRC-barrel domain"/>
    <property type="match status" value="1"/>
</dbReference>
<dbReference type="PANTHER" id="PTHR36505">
    <property type="entry name" value="BLR1072 PROTEIN"/>
    <property type="match status" value="1"/>
</dbReference>
<dbReference type="InterPro" id="IPR011033">
    <property type="entry name" value="PRC_barrel-like_sf"/>
</dbReference>
<accession>A0ABV7GU83</accession>
<dbReference type="Pfam" id="PF05239">
    <property type="entry name" value="PRC"/>
    <property type="match status" value="1"/>
</dbReference>
<gene>
    <name evidence="2" type="ORF">ACFOGP_21030</name>
</gene>
<dbReference type="RefSeq" id="WP_275634591.1">
    <property type="nucleotide sequence ID" value="NZ_JARGYD010000010.1"/>
</dbReference>
<dbReference type="SUPFAM" id="SSF50346">
    <property type="entry name" value="PRC-barrel domain"/>
    <property type="match status" value="1"/>
</dbReference>
<dbReference type="InterPro" id="IPR027275">
    <property type="entry name" value="PRC-brl_dom"/>
</dbReference>
<dbReference type="PANTHER" id="PTHR36505:SF1">
    <property type="entry name" value="BLR1072 PROTEIN"/>
    <property type="match status" value="1"/>
</dbReference>
<organism evidence="2 3">
    <name type="scientific">Psychromarinibacter halotolerans</name>
    <dbReference type="NCBI Taxonomy" id="1775175"/>
    <lineage>
        <taxon>Bacteria</taxon>
        <taxon>Pseudomonadati</taxon>
        <taxon>Pseudomonadota</taxon>
        <taxon>Alphaproteobacteria</taxon>
        <taxon>Rhodobacterales</taxon>
        <taxon>Paracoccaceae</taxon>
        <taxon>Psychromarinibacter</taxon>
    </lineage>
</organism>
<dbReference type="Proteomes" id="UP001595632">
    <property type="component" value="Unassembled WGS sequence"/>
</dbReference>
<evidence type="ECO:0000259" key="1">
    <source>
        <dbReference type="Pfam" id="PF05239"/>
    </source>
</evidence>
<comment type="caution">
    <text evidence="2">The sequence shown here is derived from an EMBL/GenBank/DDBJ whole genome shotgun (WGS) entry which is preliminary data.</text>
</comment>
<evidence type="ECO:0000313" key="3">
    <source>
        <dbReference type="Proteomes" id="UP001595632"/>
    </source>
</evidence>